<dbReference type="EMBL" id="DP000011">
    <property type="protein sequence ID" value="ABA97316.1"/>
    <property type="molecule type" value="Genomic_DNA"/>
</dbReference>
<evidence type="ECO:0000313" key="2">
    <source>
        <dbReference type="EMBL" id="ABA97316.1"/>
    </source>
</evidence>
<reference evidence="2" key="1">
    <citation type="journal article" date="2005" name="BMC Biol.">
        <title>The sequence of rice chromosomes 11 and 12, rich in disease resistance genes and recent gene duplications.</title>
        <authorList>
            <consortium name="The rice chromosomes 11 and 12 sequencing consortia"/>
        </authorList>
    </citation>
    <scope>NUCLEOTIDE SEQUENCE [LARGE SCALE GENOMIC DNA]</scope>
</reference>
<dbReference type="InterPro" id="IPR005162">
    <property type="entry name" value="Retrotrans_gag_dom"/>
</dbReference>
<proteinExistence type="predicted"/>
<accession>Q2QUM0</accession>
<reference evidence="2" key="3">
    <citation type="submission" date="2006-01" db="EMBL/GenBank/DDBJ databases">
        <authorList>
            <person name="Buell R."/>
        </authorList>
    </citation>
    <scope>NUCLEOTIDE SEQUENCE</scope>
</reference>
<dbReference type="PANTHER" id="PTHR33223:SF8">
    <property type="entry name" value="OS04G0172440 PROTEIN"/>
    <property type="match status" value="1"/>
</dbReference>
<sequence length="181" mass="20466">MPTTMSTLVSIKKLLSRHRWTIKCHALRSNNHEFNLSVLPRNGTQRQPQIGGGCRASTPTLRDVRRPKEFRPGAIEKYGGSTDPEEFLQVYPTILYTAGADDNALANYLPATLKGSARSWLQFITNFQGTYKRHAIEDDLHALTQNPGESLRDYIRCFNEYRNTIPEITDASVIHAFKSSV</sequence>
<dbReference type="PANTHER" id="PTHR33223">
    <property type="entry name" value="CCHC-TYPE DOMAIN-CONTAINING PROTEIN"/>
    <property type="match status" value="1"/>
</dbReference>
<protein>
    <submittedName>
        <fullName evidence="2">Transposon protein, putative, unclassified</fullName>
    </submittedName>
</protein>
<reference evidence="2" key="2">
    <citation type="submission" date="2005-04" db="EMBL/GenBank/DDBJ databases">
        <authorList>
            <person name="Buell C.R."/>
            <person name="Wing R.A."/>
            <person name="McCombie W.A."/>
            <person name="Ouyang S."/>
        </authorList>
    </citation>
    <scope>NUCLEOTIDE SEQUENCE</scope>
</reference>
<evidence type="ECO:0000259" key="1">
    <source>
        <dbReference type="Pfam" id="PF03732"/>
    </source>
</evidence>
<dbReference type="Pfam" id="PF03732">
    <property type="entry name" value="Retrotrans_gag"/>
    <property type="match status" value="1"/>
</dbReference>
<gene>
    <name evidence="2" type="ordered locus">LOC_Os12g15800</name>
</gene>
<dbReference type="AlphaFoldDB" id="Q2QUM0"/>
<feature type="domain" description="Retrotransposon gag" evidence="1">
    <location>
        <begin position="118"/>
        <end position="177"/>
    </location>
</feature>
<organism evidence="2">
    <name type="scientific">Oryza sativa subsp. japonica</name>
    <name type="common">Rice</name>
    <dbReference type="NCBI Taxonomy" id="39947"/>
    <lineage>
        <taxon>Eukaryota</taxon>
        <taxon>Viridiplantae</taxon>
        <taxon>Streptophyta</taxon>
        <taxon>Embryophyta</taxon>
        <taxon>Tracheophyta</taxon>
        <taxon>Spermatophyta</taxon>
        <taxon>Magnoliopsida</taxon>
        <taxon>Liliopsida</taxon>
        <taxon>Poales</taxon>
        <taxon>Poaceae</taxon>
        <taxon>BOP clade</taxon>
        <taxon>Oryzoideae</taxon>
        <taxon>Oryzeae</taxon>
        <taxon>Oryzinae</taxon>
        <taxon>Oryza</taxon>
        <taxon>Oryza sativa</taxon>
    </lineage>
</organism>
<name>Q2QUM0_ORYSJ</name>